<protein>
    <submittedName>
        <fullName evidence="2">DUF6524 family protein</fullName>
    </submittedName>
</protein>
<keyword evidence="1" id="KW-0472">Membrane</keyword>
<dbReference type="Proteomes" id="UP001168640">
    <property type="component" value="Unassembled WGS sequence"/>
</dbReference>
<feature type="transmembrane region" description="Helical" evidence="1">
    <location>
        <begin position="101"/>
        <end position="120"/>
    </location>
</feature>
<feature type="transmembrane region" description="Helical" evidence="1">
    <location>
        <begin position="69"/>
        <end position="89"/>
    </location>
</feature>
<keyword evidence="3" id="KW-1185">Reference proteome</keyword>
<keyword evidence="1" id="KW-0812">Transmembrane</keyword>
<evidence type="ECO:0000256" key="1">
    <source>
        <dbReference type="SAM" id="Phobius"/>
    </source>
</evidence>
<keyword evidence="1" id="KW-1133">Transmembrane helix</keyword>
<sequence length="141" mass="15293">MAASSSLSSLIGRWIFAAALVFGTYNPTQYSYISWAFGPDATMGPVIAIVGIILLIGWIVFLRATFLSLGWLGISLGAALLGCLVWLMVDMGWLSLEGEGKMTWVILLVISVLLAFGLSWSHIRRRLTGQVDVDDVEDGRG</sequence>
<comment type="caution">
    <text evidence="2">The sequence shown here is derived from an EMBL/GenBank/DDBJ whole genome shotgun (WGS) entry which is preliminary data.</text>
</comment>
<dbReference type="InterPro" id="IPR045387">
    <property type="entry name" value="DUF6524"/>
</dbReference>
<gene>
    <name evidence="2" type="ORF">QVZ43_02545</name>
</gene>
<name>A0ABT8VX60_9GAMM</name>
<accession>A0ABT8VX60</accession>
<dbReference type="EMBL" id="JAUMIS010000001">
    <property type="protein sequence ID" value="MDO3720583.1"/>
    <property type="molecule type" value="Genomic_DNA"/>
</dbReference>
<evidence type="ECO:0000313" key="3">
    <source>
        <dbReference type="Proteomes" id="UP001168640"/>
    </source>
</evidence>
<proteinExistence type="predicted"/>
<dbReference type="Pfam" id="PF20134">
    <property type="entry name" value="DUF6524"/>
    <property type="match status" value="1"/>
</dbReference>
<feature type="transmembrane region" description="Helical" evidence="1">
    <location>
        <begin position="41"/>
        <end position="62"/>
    </location>
</feature>
<organism evidence="2 3">
    <name type="scientific">Marinobacter suaedae</name>
    <dbReference type="NCBI Taxonomy" id="3057675"/>
    <lineage>
        <taxon>Bacteria</taxon>
        <taxon>Pseudomonadati</taxon>
        <taxon>Pseudomonadota</taxon>
        <taxon>Gammaproteobacteria</taxon>
        <taxon>Pseudomonadales</taxon>
        <taxon>Marinobacteraceae</taxon>
        <taxon>Marinobacter</taxon>
    </lineage>
</organism>
<dbReference type="RefSeq" id="WP_302908746.1">
    <property type="nucleotide sequence ID" value="NZ_JAUMIS010000001.1"/>
</dbReference>
<evidence type="ECO:0000313" key="2">
    <source>
        <dbReference type="EMBL" id="MDO3720583.1"/>
    </source>
</evidence>
<reference evidence="2" key="1">
    <citation type="submission" date="2023-07" db="EMBL/GenBank/DDBJ databases">
        <title>Marinobacter sp. chi1 genome sequencing and assembly.</title>
        <authorList>
            <person name="Park S."/>
        </authorList>
    </citation>
    <scope>NUCLEOTIDE SEQUENCE</scope>
    <source>
        <strain evidence="2">Chi1</strain>
    </source>
</reference>